<name>A0ABZ2CKR1_9BACI</name>
<feature type="transmembrane region" description="Helical" evidence="1">
    <location>
        <begin position="12"/>
        <end position="33"/>
    </location>
</feature>
<dbReference type="Proteomes" id="UP001357223">
    <property type="component" value="Chromosome"/>
</dbReference>
<accession>A0ABZ2CKR1</accession>
<evidence type="ECO:0000256" key="1">
    <source>
        <dbReference type="SAM" id="Phobius"/>
    </source>
</evidence>
<sequence>MIVKSNRRKLVIKLMASLLFVLVAVIGIPYGIMELEFELVGAGILALSFFPIFIRSCINMIKPSTIFVVENGYLISKRRKVELALVKGYYFMWMGLSNYICLVKKDGGEVKINLRNLVD</sequence>
<keyword evidence="1" id="KW-1133">Transmembrane helix</keyword>
<proteinExistence type="predicted"/>
<keyword evidence="3" id="KW-1185">Reference proteome</keyword>
<keyword evidence="1" id="KW-0472">Membrane</keyword>
<dbReference type="RefSeq" id="WP_338450591.1">
    <property type="nucleotide sequence ID" value="NZ_CP137640.1"/>
</dbReference>
<gene>
    <name evidence="2" type="ORF">R4Z09_01130</name>
</gene>
<keyword evidence="1" id="KW-0812">Transmembrane</keyword>
<dbReference type="EMBL" id="CP137640">
    <property type="protein sequence ID" value="WVX81679.1"/>
    <property type="molecule type" value="Genomic_DNA"/>
</dbReference>
<reference evidence="2 3" key="1">
    <citation type="submission" date="2023-10" db="EMBL/GenBank/DDBJ databases">
        <title>Niallia locisalis sp.nov. isolated from a salt pond sample.</title>
        <authorList>
            <person name="Li X.-J."/>
            <person name="Dong L."/>
        </authorList>
    </citation>
    <scope>NUCLEOTIDE SEQUENCE [LARGE SCALE GENOMIC DNA]</scope>
    <source>
        <strain evidence="2 3">DSM 29761</strain>
    </source>
</reference>
<evidence type="ECO:0000313" key="3">
    <source>
        <dbReference type="Proteomes" id="UP001357223"/>
    </source>
</evidence>
<protein>
    <recommendedName>
        <fullName evidence="4">Photosystem I assembly protein Ycf4</fullName>
    </recommendedName>
</protein>
<organism evidence="2 3">
    <name type="scientific">Niallia oryzisoli</name>
    <dbReference type="NCBI Taxonomy" id="1737571"/>
    <lineage>
        <taxon>Bacteria</taxon>
        <taxon>Bacillati</taxon>
        <taxon>Bacillota</taxon>
        <taxon>Bacilli</taxon>
        <taxon>Bacillales</taxon>
        <taxon>Bacillaceae</taxon>
        <taxon>Niallia</taxon>
    </lineage>
</organism>
<feature type="transmembrane region" description="Helical" evidence="1">
    <location>
        <begin position="39"/>
        <end position="58"/>
    </location>
</feature>
<evidence type="ECO:0000313" key="2">
    <source>
        <dbReference type="EMBL" id="WVX81679.1"/>
    </source>
</evidence>
<evidence type="ECO:0008006" key="4">
    <source>
        <dbReference type="Google" id="ProtNLM"/>
    </source>
</evidence>